<comment type="caution">
    <text evidence="2">The sequence shown here is derived from an EMBL/GenBank/DDBJ whole genome shotgun (WGS) entry which is preliminary data.</text>
</comment>
<reference evidence="3" key="1">
    <citation type="journal article" date="2019" name="Int. J. Syst. Evol. Microbiol.">
        <title>The Global Catalogue of Microorganisms (GCM) 10K type strain sequencing project: providing services to taxonomists for standard genome sequencing and annotation.</title>
        <authorList>
            <consortium name="The Broad Institute Genomics Platform"/>
            <consortium name="The Broad Institute Genome Sequencing Center for Infectious Disease"/>
            <person name="Wu L."/>
            <person name="Ma J."/>
        </authorList>
    </citation>
    <scope>NUCLEOTIDE SEQUENCE [LARGE SCALE GENOMIC DNA]</scope>
    <source>
        <strain evidence="3">CGMCC 4.7178</strain>
    </source>
</reference>
<feature type="chain" id="PRO_5046028313" description="Secreted protein" evidence="1">
    <location>
        <begin position="29"/>
        <end position="389"/>
    </location>
</feature>
<evidence type="ECO:0000313" key="3">
    <source>
        <dbReference type="Proteomes" id="UP000631535"/>
    </source>
</evidence>
<evidence type="ECO:0008006" key="4">
    <source>
        <dbReference type="Google" id="ProtNLM"/>
    </source>
</evidence>
<name>A0ABQ2MHY5_9ACTN</name>
<gene>
    <name evidence="2" type="ORF">GCM10012287_36940</name>
</gene>
<proteinExistence type="predicted"/>
<keyword evidence="3" id="KW-1185">Reference proteome</keyword>
<feature type="signal peptide" evidence="1">
    <location>
        <begin position="1"/>
        <end position="28"/>
    </location>
</feature>
<dbReference type="RefSeq" id="WP_189038246.1">
    <property type="nucleotide sequence ID" value="NZ_BMMP01000011.1"/>
</dbReference>
<dbReference type="Proteomes" id="UP000631535">
    <property type="component" value="Unassembled WGS sequence"/>
</dbReference>
<sequence>MHKNIRRSLMVAAAASGIWALGTTGANAAELPVSTETVTGAVDEAGKGGLTSTVDGAAGTLKKTTDGVTEGVVGKLPTNGIPENGLPTNTLPTAGVSEALGDTLGAVTEGRTDGVTDGLPDADAASGAVETAQGAAGKALDETGRASKAIKEAQKGVRPATAPLPAPAAHDLTDLTVTELPARTLPAVDLPGVPGVPALPSAPGTGDLVNGLAAASVRPEPVTGALKGDRAQQALGTVRTAASAAQPVVSGSGVVSVLPEHVGSVIVHVQLAADQLASDVAVTVDDAAATSAPFAESTLGRTHCLVHEVDGAVLHFGHGVAADAVPYAHATAAGLHRNVDTTVADAASAVQIYVVPSTRDLTDAANIPGLPGASQLPVNVPAVPAVPAV</sequence>
<evidence type="ECO:0000256" key="1">
    <source>
        <dbReference type="SAM" id="SignalP"/>
    </source>
</evidence>
<accession>A0ABQ2MHY5</accession>
<keyword evidence="1" id="KW-0732">Signal</keyword>
<evidence type="ECO:0000313" key="2">
    <source>
        <dbReference type="EMBL" id="GGO52489.1"/>
    </source>
</evidence>
<organism evidence="2 3">
    <name type="scientific">Streptomyces daqingensis</name>
    <dbReference type="NCBI Taxonomy" id="1472640"/>
    <lineage>
        <taxon>Bacteria</taxon>
        <taxon>Bacillati</taxon>
        <taxon>Actinomycetota</taxon>
        <taxon>Actinomycetes</taxon>
        <taxon>Kitasatosporales</taxon>
        <taxon>Streptomycetaceae</taxon>
        <taxon>Streptomyces</taxon>
    </lineage>
</organism>
<dbReference type="EMBL" id="BMMP01000011">
    <property type="protein sequence ID" value="GGO52489.1"/>
    <property type="molecule type" value="Genomic_DNA"/>
</dbReference>
<protein>
    <recommendedName>
        <fullName evidence="4">Secreted protein</fullName>
    </recommendedName>
</protein>